<organism evidence="1 2">
    <name type="scientific">Paramuricea clavata</name>
    <name type="common">Red gorgonian</name>
    <name type="synonym">Violescent sea-whip</name>
    <dbReference type="NCBI Taxonomy" id="317549"/>
    <lineage>
        <taxon>Eukaryota</taxon>
        <taxon>Metazoa</taxon>
        <taxon>Cnidaria</taxon>
        <taxon>Anthozoa</taxon>
        <taxon>Octocorallia</taxon>
        <taxon>Malacalcyonacea</taxon>
        <taxon>Plexauridae</taxon>
        <taxon>Paramuricea</taxon>
    </lineage>
</organism>
<feature type="non-terminal residue" evidence="1">
    <location>
        <position position="149"/>
    </location>
</feature>
<protein>
    <submittedName>
        <fullName evidence="1">Uncharacterized protein</fullName>
    </submittedName>
</protein>
<gene>
    <name evidence="1" type="ORF">PACLA_8A088130</name>
</gene>
<reference evidence="1" key="1">
    <citation type="submission" date="2020-04" db="EMBL/GenBank/DDBJ databases">
        <authorList>
            <person name="Alioto T."/>
            <person name="Alioto T."/>
            <person name="Gomez Garrido J."/>
        </authorList>
    </citation>
    <scope>NUCLEOTIDE SEQUENCE</scope>
    <source>
        <strain evidence="1">A484AB</strain>
    </source>
</reference>
<keyword evidence="2" id="KW-1185">Reference proteome</keyword>
<dbReference type="EMBL" id="CACRXK020018910">
    <property type="protein sequence ID" value="CAB4033044.1"/>
    <property type="molecule type" value="Genomic_DNA"/>
</dbReference>
<proteinExistence type="predicted"/>
<dbReference type="OrthoDB" id="10013157at2759"/>
<sequence length="149" mass="16834">IDISSDLAARTVHKAQSIHARSKQSRDQRDCAVFDDAQNIVLKELLPFWAGFTRRYDAHSAEQEAEKLPPTRRQLTVKRRYSAFKKFPLKKRPVSLQSVLPSIGDSKRELNYSLAQGLAWKESLSEESGSIYSVNARSSGDNSRASRLL</sequence>
<dbReference type="Proteomes" id="UP001152795">
    <property type="component" value="Unassembled WGS sequence"/>
</dbReference>
<name>A0A6S7JSE4_PARCT</name>
<evidence type="ECO:0000313" key="2">
    <source>
        <dbReference type="Proteomes" id="UP001152795"/>
    </source>
</evidence>
<comment type="caution">
    <text evidence="1">The sequence shown here is derived from an EMBL/GenBank/DDBJ whole genome shotgun (WGS) entry which is preliminary data.</text>
</comment>
<accession>A0A6S7JSE4</accession>
<evidence type="ECO:0000313" key="1">
    <source>
        <dbReference type="EMBL" id="CAB4033044.1"/>
    </source>
</evidence>
<dbReference type="AlphaFoldDB" id="A0A6S7JSE4"/>